<dbReference type="AlphaFoldDB" id="A0A0F6YHL3"/>
<dbReference type="SUPFAM" id="SSF55729">
    <property type="entry name" value="Acyl-CoA N-acyltransferases (Nat)"/>
    <property type="match status" value="1"/>
</dbReference>
<sequence>MSSTASDGYRAPRIADERDDPRLCALARSVVMRGDVSYVLERDPSFLAMTRAQGEGGRVVVIEHEESGEIVASAMSAPMDVYLDGRARRTLYTGDLKVHPAHRAKGVAERVAAASVAQFEREGHDLAWGVVLASNRAVERFFGRTTELVRLQPRSDVTMWNVFFGARRGRVEARRARPEDAAQMVELFHAVHRERQLAPALDRDDPLRALTRFPGMRIEDYYVRERAGRIVAFCGVWDAFAIKRARLLALSRGMQLVRVGYDTIARIARRPRLPRDGEHLRFLYATTWCAERAEDLRAVLATIHDAHAGREHVYFDIAFDVRDPMARALDGFWKTGVPFRLATLTWGTRSPPVLRDAPSYFDPAIV</sequence>
<dbReference type="PROSITE" id="PS51186">
    <property type="entry name" value="GNAT"/>
    <property type="match status" value="1"/>
</dbReference>
<dbReference type="OrthoDB" id="8984553at2"/>
<dbReference type="InterPro" id="IPR000182">
    <property type="entry name" value="GNAT_dom"/>
</dbReference>
<dbReference type="Gene3D" id="3.40.630.30">
    <property type="match status" value="2"/>
</dbReference>
<dbReference type="Proteomes" id="UP000034883">
    <property type="component" value="Chromosome"/>
</dbReference>
<evidence type="ECO:0000313" key="3">
    <source>
        <dbReference type="Proteomes" id="UP000034883"/>
    </source>
</evidence>
<dbReference type="RefSeq" id="WP_053232110.1">
    <property type="nucleotide sequence ID" value="NZ_CP011125.1"/>
</dbReference>
<accession>A0A0F6YHL3</accession>
<dbReference type="KEGG" id="samy:DB32_001956"/>
<dbReference type="InterPro" id="IPR016181">
    <property type="entry name" value="Acyl_CoA_acyltransferase"/>
</dbReference>
<gene>
    <name evidence="2" type="ORF">DB32_001956</name>
</gene>
<evidence type="ECO:0000313" key="2">
    <source>
        <dbReference type="EMBL" id="AKF04807.1"/>
    </source>
</evidence>
<evidence type="ECO:0000259" key="1">
    <source>
        <dbReference type="PROSITE" id="PS51186"/>
    </source>
</evidence>
<dbReference type="EMBL" id="CP011125">
    <property type="protein sequence ID" value="AKF04807.1"/>
    <property type="molecule type" value="Genomic_DNA"/>
</dbReference>
<feature type="domain" description="N-acetyltransferase" evidence="1">
    <location>
        <begin position="171"/>
        <end position="330"/>
    </location>
</feature>
<protein>
    <recommendedName>
        <fullName evidence="1">N-acetyltransferase domain-containing protein</fullName>
    </recommendedName>
</protein>
<name>A0A0F6YHL3_9BACT</name>
<organism evidence="2 3">
    <name type="scientific">Sandaracinus amylolyticus</name>
    <dbReference type="NCBI Taxonomy" id="927083"/>
    <lineage>
        <taxon>Bacteria</taxon>
        <taxon>Pseudomonadati</taxon>
        <taxon>Myxococcota</taxon>
        <taxon>Polyangia</taxon>
        <taxon>Polyangiales</taxon>
        <taxon>Sandaracinaceae</taxon>
        <taxon>Sandaracinus</taxon>
    </lineage>
</organism>
<dbReference type="STRING" id="927083.DB32_001956"/>
<proteinExistence type="predicted"/>
<keyword evidence="3" id="KW-1185">Reference proteome</keyword>
<reference evidence="2 3" key="1">
    <citation type="submission" date="2015-03" db="EMBL/GenBank/DDBJ databases">
        <title>Genome assembly of Sandaracinus amylolyticus DSM 53668.</title>
        <authorList>
            <person name="Sharma G."/>
            <person name="Subramanian S."/>
        </authorList>
    </citation>
    <scope>NUCLEOTIDE SEQUENCE [LARGE SCALE GENOMIC DNA]</scope>
    <source>
        <strain evidence="2 3">DSM 53668</strain>
    </source>
</reference>
<dbReference type="GO" id="GO:0016747">
    <property type="term" value="F:acyltransferase activity, transferring groups other than amino-acyl groups"/>
    <property type="evidence" value="ECO:0007669"/>
    <property type="project" value="InterPro"/>
</dbReference>
<dbReference type="Pfam" id="PF13527">
    <property type="entry name" value="Acetyltransf_9"/>
    <property type="match status" value="1"/>
</dbReference>